<evidence type="ECO:0000256" key="1">
    <source>
        <dbReference type="SAM" id="SignalP"/>
    </source>
</evidence>
<organism evidence="2 3">
    <name type="scientific">Cylicostephanus goldi</name>
    <name type="common">Nematode worm</name>
    <dbReference type="NCBI Taxonomy" id="71465"/>
    <lineage>
        <taxon>Eukaryota</taxon>
        <taxon>Metazoa</taxon>
        <taxon>Ecdysozoa</taxon>
        <taxon>Nematoda</taxon>
        <taxon>Chromadorea</taxon>
        <taxon>Rhabditida</taxon>
        <taxon>Rhabditina</taxon>
        <taxon>Rhabditomorpha</taxon>
        <taxon>Strongyloidea</taxon>
        <taxon>Strongylidae</taxon>
        <taxon>Cylicostephanus</taxon>
    </lineage>
</organism>
<keyword evidence="1" id="KW-0732">Signal</keyword>
<feature type="signal peptide" evidence="1">
    <location>
        <begin position="1"/>
        <end position="19"/>
    </location>
</feature>
<dbReference type="Proteomes" id="UP000271889">
    <property type="component" value="Unassembled WGS sequence"/>
</dbReference>
<gene>
    <name evidence="2" type="ORF">CGOC_LOCUS2951</name>
</gene>
<feature type="chain" id="PRO_5018198235" description="SXP/RAL-2 family protein Ani s 5-like cation-binding domain-containing protein" evidence="1">
    <location>
        <begin position="20"/>
        <end position="87"/>
    </location>
</feature>
<protein>
    <recommendedName>
        <fullName evidence="4">SXP/RAL-2 family protein Ani s 5-like cation-binding domain-containing protein</fullName>
    </recommendedName>
</protein>
<name>A0A3P6RHS6_CYLGO</name>
<evidence type="ECO:0000313" key="3">
    <source>
        <dbReference type="Proteomes" id="UP000271889"/>
    </source>
</evidence>
<proteinExistence type="predicted"/>
<reference evidence="2 3" key="1">
    <citation type="submission" date="2018-11" db="EMBL/GenBank/DDBJ databases">
        <authorList>
            <consortium name="Pathogen Informatics"/>
        </authorList>
    </citation>
    <scope>NUCLEOTIDE SEQUENCE [LARGE SCALE GENOMIC DNA]</scope>
</reference>
<evidence type="ECO:0000313" key="2">
    <source>
        <dbReference type="EMBL" id="VDK54260.1"/>
    </source>
</evidence>
<evidence type="ECO:0008006" key="4">
    <source>
        <dbReference type="Google" id="ProtNLM"/>
    </source>
</evidence>
<dbReference type="AlphaFoldDB" id="A0A3P6RHS6"/>
<accession>A0A3P6RHS6</accession>
<sequence>MQRITVLAAFAAVLCIVMGRPGDVFPQAEVWENIDLHEVLKDLSEEAKQEWSKIGSNTEGTAAQRREAENGWAKKFGVEVRGLKGSL</sequence>
<keyword evidence="3" id="KW-1185">Reference proteome</keyword>
<dbReference type="EMBL" id="UYRV01007050">
    <property type="protein sequence ID" value="VDK54260.1"/>
    <property type="molecule type" value="Genomic_DNA"/>
</dbReference>